<organism evidence="1 2">
    <name type="scientific">Rotaria sordida</name>
    <dbReference type="NCBI Taxonomy" id="392033"/>
    <lineage>
        <taxon>Eukaryota</taxon>
        <taxon>Metazoa</taxon>
        <taxon>Spiralia</taxon>
        <taxon>Gnathifera</taxon>
        <taxon>Rotifera</taxon>
        <taxon>Eurotatoria</taxon>
        <taxon>Bdelloidea</taxon>
        <taxon>Philodinida</taxon>
        <taxon>Philodinidae</taxon>
        <taxon>Rotaria</taxon>
    </lineage>
</organism>
<gene>
    <name evidence="1" type="ORF">OTI717_LOCUS40942</name>
</gene>
<proteinExistence type="predicted"/>
<accession>A0A820FMN1</accession>
<comment type="caution">
    <text evidence="1">The sequence shown here is derived from an EMBL/GenBank/DDBJ whole genome shotgun (WGS) entry which is preliminary data.</text>
</comment>
<dbReference type="Proteomes" id="UP000663823">
    <property type="component" value="Unassembled WGS sequence"/>
</dbReference>
<feature type="non-terminal residue" evidence="1">
    <location>
        <position position="1"/>
    </location>
</feature>
<sequence>CIKRTVSSTTILLSAEHYVVDHQDQLKDFLLTWYTANQSLNQPWLSSNTLQFTDVILD</sequence>
<reference evidence="1" key="1">
    <citation type="submission" date="2021-02" db="EMBL/GenBank/DDBJ databases">
        <authorList>
            <person name="Nowell W R."/>
        </authorList>
    </citation>
    <scope>NUCLEOTIDE SEQUENCE</scope>
</reference>
<evidence type="ECO:0000313" key="2">
    <source>
        <dbReference type="Proteomes" id="UP000663823"/>
    </source>
</evidence>
<dbReference type="AlphaFoldDB" id="A0A820FMN1"/>
<evidence type="ECO:0000313" key="1">
    <source>
        <dbReference type="EMBL" id="CAF4266378.1"/>
    </source>
</evidence>
<dbReference type="EMBL" id="CAJOAX010036642">
    <property type="protein sequence ID" value="CAF4266378.1"/>
    <property type="molecule type" value="Genomic_DNA"/>
</dbReference>
<name>A0A820FMN1_9BILA</name>
<protein>
    <submittedName>
        <fullName evidence="1">Uncharacterized protein</fullName>
    </submittedName>
</protein>